<reference evidence="10" key="1">
    <citation type="submission" date="2021-06" db="EMBL/GenBank/DDBJ databases">
        <title>Parelaphostrongylus tenuis whole genome reference sequence.</title>
        <authorList>
            <person name="Garwood T.J."/>
            <person name="Larsen P.A."/>
            <person name="Fountain-Jones N.M."/>
            <person name="Garbe J.R."/>
            <person name="Macchietto M.G."/>
            <person name="Kania S.A."/>
            <person name="Gerhold R.W."/>
            <person name="Richards J.E."/>
            <person name="Wolf T.M."/>
        </authorList>
    </citation>
    <scope>NUCLEOTIDE SEQUENCE</scope>
    <source>
        <strain evidence="10">MNPRO001-30</strain>
        <tissue evidence="10">Meninges</tissue>
    </source>
</reference>
<dbReference type="GO" id="GO:0046872">
    <property type="term" value="F:metal ion binding"/>
    <property type="evidence" value="ECO:0007669"/>
    <property type="project" value="UniProtKB-KW"/>
</dbReference>
<evidence type="ECO:0000256" key="8">
    <source>
        <dbReference type="RuleBase" id="RU004273"/>
    </source>
</evidence>
<dbReference type="SUPFAM" id="SSF56300">
    <property type="entry name" value="Metallo-dependent phosphatases"/>
    <property type="match status" value="1"/>
</dbReference>
<keyword evidence="2" id="KW-0479">Metal-binding</keyword>
<dbReference type="GO" id="GO:0004722">
    <property type="term" value="F:protein serine/threonine phosphatase activity"/>
    <property type="evidence" value="ECO:0007669"/>
    <property type="project" value="UniProtKB-EC"/>
</dbReference>
<dbReference type="PRINTS" id="PR00114">
    <property type="entry name" value="STPHPHTASE"/>
</dbReference>
<evidence type="ECO:0000256" key="7">
    <source>
        <dbReference type="ARBA" id="ARBA00048336"/>
    </source>
</evidence>
<protein>
    <recommendedName>
        <fullName evidence="8">Serine/threonine-protein phosphatase</fullName>
        <ecNumber evidence="8">3.1.3.16</ecNumber>
    </recommendedName>
</protein>
<evidence type="ECO:0000259" key="9">
    <source>
        <dbReference type="PROSITE" id="PS00125"/>
    </source>
</evidence>
<comment type="catalytic activity">
    <reaction evidence="7 8">
        <text>O-phospho-L-threonyl-[protein] + H2O = L-threonyl-[protein] + phosphate</text>
        <dbReference type="Rhea" id="RHEA:47004"/>
        <dbReference type="Rhea" id="RHEA-COMP:11060"/>
        <dbReference type="Rhea" id="RHEA-COMP:11605"/>
        <dbReference type="ChEBI" id="CHEBI:15377"/>
        <dbReference type="ChEBI" id="CHEBI:30013"/>
        <dbReference type="ChEBI" id="CHEBI:43474"/>
        <dbReference type="ChEBI" id="CHEBI:61977"/>
        <dbReference type="EC" id="3.1.3.16"/>
    </reaction>
</comment>
<sequence length="212" mass="24685">MANPTSKYQAIATPTTRQQVQGGVDYSAFLKRHLKMSNVLNNRRIRYTSEELQDVQRCSIELFKMESTLAKINPPIVIVGDIHGQYIDLLRMFSKFSEGNQHGSMRVKYIFLGDYVDRGRRSLECICLVLTLKILFPRKYQLLRGNHECKGINRVYGFYDELLDRFEKSRIEQHLKFKDLADTALKLFFGSGNDDCPKKSLFTLQSDDAYWH</sequence>
<comment type="cofactor">
    <cofactor evidence="1">
        <name>Mn(2+)</name>
        <dbReference type="ChEBI" id="CHEBI:29035"/>
    </cofactor>
</comment>
<feature type="domain" description="Serine/threonine specific protein phosphatases" evidence="9">
    <location>
        <begin position="143"/>
        <end position="148"/>
    </location>
</feature>
<keyword evidence="4" id="KW-0904">Protein phosphatase</keyword>
<dbReference type="SMART" id="SM00156">
    <property type="entry name" value="PP2Ac"/>
    <property type="match status" value="1"/>
</dbReference>
<evidence type="ECO:0000256" key="2">
    <source>
        <dbReference type="ARBA" id="ARBA00022723"/>
    </source>
</evidence>
<organism evidence="10 11">
    <name type="scientific">Parelaphostrongylus tenuis</name>
    <name type="common">Meningeal worm</name>
    <dbReference type="NCBI Taxonomy" id="148309"/>
    <lineage>
        <taxon>Eukaryota</taxon>
        <taxon>Metazoa</taxon>
        <taxon>Ecdysozoa</taxon>
        <taxon>Nematoda</taxon>
        <taxon>Chromadorea</taxon>
        <taxon>Rhabditida</taxon>
        <taxon>Rhabditina</taxon>
        <taxon>Rhabditomorpha</taxon>
        <taxon>Strongyloidea</taxon>
        <taxon>Metastrongylidae</taxon>
        <taxon>Parelaphostrongylus</taxon>
    </lineage>
</organism>
<name>A0AAD5N4U5_PARTN</name>
<dbReference type="PANTHER" id="PTHR11668">
    <property type="entry name" value="SERINE/THREONINE PROTEIN PHOSPHATASE"/>
    <property type="match status" value="1"/>
</dbReference>
<evidence type="ECO:0000313" key="11">
    <source>
        <dbReference type="Proteomes" id="UP001196413"/>
    </source>
</evidence>
<evidence type="ECO:0000256" key="5">
    <source>
        <dbReference type="ARBA" id="ARBA00023211"/>
    </source>
</evidence>
<keyword evidence="3 8" id="KW-0378">Hydrolase</keyword>
<dbReference type="InterPro" id="IPR006186">
    <property type="entry name" value="Ser/Thr-sp_prot-phosphatase"/>
</dbReference>
<evidence type="ECO:0000313" key="10">
    <source>
        <dbReference type="EMBL" id="KAJ1360451.1"/>
    </source>
</evidence>
<dbReference type="Proteomes" id="UP001196413">
    <property type="component" value="Unassembled WGS sequence"/>
</dbReference>
<keyword evidence="5" id="KW-0464">Manganese</keyword>
<dbReference type="GO" id="GO:0005737">
    <property type="term" value="C:cytoplasm"/>
    <property type="evidence" value="ECO:0007669"/>
    <property type="project" value="TreeGrafter"/>
</dbReference>
<comment type="caution">
    <text evidence="10">The sequence shown here is derived from an EMBL/GenBank/DDBJ whole genome shotgun (WGS) entry which is preliminary data.</text>
</comment>
<dbReference type="PANTHER" id="PTHR11668:SF300">
    <property type="entry name" value="SERINE_THREONINE-PROTEIN PHOSPHATASE"/>
    <property type="match status" value="1"/>
</dbReference>
<proteinExistence type="inferred from homology"/>
<gene>
    <name evidence="10" type="ORF">KIN20_019422</name>
</gene>
<dbReference type="PROSITE" id="PS00125">
    <property type="entry name" value="SER_THR_PHOSPHATASE"/>
    <property type="match status" value="1"/>
</dbReference>
<accession>A0AAD5N4U5</accession>
<dbReference type="GO" id="GO:0005634">
    <property type="term" value="C:nucleus"/>
    <property type="evidence" value="ECO:0007669"/>
    <property type="project" value="TreeGrafter"/>
</dbReference>
<evidence type="ECO:0000256" key="6">
    <source>
        <dbReference type="ARBA" id="ARBA00047761"/>
    </source>
</evidence>
<dbReference type="EMBL" id="JAHQIW010003870">
    <property type="protein sequence ID" value="KAJ1360451.1"/>
    <property type="molecule type" value="Genomic_DNA"/>
</dbReference>
<dbReference type="InterPro" id="IPR029052">
    <property type="entry name" value="Metallo-depent_PP-like"/>
</dbReference>
<comment type="catalytic activity">
    <reaction evidence="6">
        <text>O-phospho-L-seryl-[protein] + H2O = L-seryl-[protein] + phosphate</text>
        <dbReference type="Rhea" id="RHEA:20629"/>
        <dbReference type="Rhea" id="RHEA-COMP:9863"/>
        <dbReference type="Rhea" id="RHEA-COMP:11604"/>
        <dbReference type="ChEBI" id="CHEBI:15377"/>
        <dbReference type="ChEBI" id="CHEBI:29999"/>
        <dbReference type="ChEBI" id="CHEBI:43474"/>
        <dbReference type="ChEBI" id="CHEBI:83421"/>
        <dbReference type="EC" id="3.1.3.16"/>
    </reaction>
</comment>
<dbReference type="InterPro" id="IPR004843">
    <property type="entry name" value="Calcineurin-like_PHP"/>
</dbReference>
<dbReference type="EC" id="3.1.3.16" evidence="8"/>
<dbReference type="InterPro" id="IPR050341">
    <property type="entry name" value="PP1_catalytic_subunit"/>
</dbReference>
<evidence type="ECO:0000256" key="4">
    <source>
        <dbReference type="ARBA" id="ARBA00022912"/>
    </source>
</evidence>
<evidence type="ECO:0000256" key="3">
    <source>
        <dbReference type="ARBA" id="ARBA00022801"/>
    </source>
</evidence>
<comment type="similarity">
    <text evidence="8">Belongs to the PPP phosphatase family.</text>
</comment>
<dbReference type="Gene3D" id="3.60.21.10">
    <property type="match status" value="1"/>
</dbReference>
<dbReference type="Pfam" id="PF00149">
    <property type="entry name" value="Metallophos"/>
    <property type="match status" value="1"/>
</dbReference>
<keyword evidence="11" id="KW-1185">Reference proteome</keyword>
<evidence type="ECO:0000256" key="1">
    <source>
        <dbReference type="ARBA" id="ARBA00001936"/>
    </source>
</evidence>
<dbReference type="AlphaFoldDB" id="A0AAD5N4U5"/>